<keyword evidence="3" id="KW-1185">Reference proteome</keyword>
<organism evidence="2 3">
    <name type="scientific">Glycine soja</name>
    <name type="common">Wild soybean</name>
    <dbReference type="NCBI Taxonomy" id="3848"/>
    <lineage>
        <taxon>Eukaryota</taxon>
        <taxon>Viridiplantae</taxon>
        <taxon>Streptophyta</taxon>
        <taxon>Embryophyta</taxon>
        <taxon>Tracheophyta</taxon>
        <taxon>Spermatophyta</taxon>
        <taxon>Magnoliopsida</taxon>
        <taxon>eudicotyledons</taxon>
        <taxon>Gunneridae</taxon>
        <taxon>Pentapetalae</taxon>
        <taxon>rosids</taxon>
        <taxon>fabids</taxon>
        <taxon>Fabales</taxon>
        <taxon>Fabaceae</taxon>
        <taxon>Papilionoideae</taxon>
        <taxon>50 kb inversion clade</taxon>
        <taxon>NPAAA clade</taxon>
        <taxon>indigoferoid/millettioid clade</taxon>
        <taxon>Phaseoleae</taxon>
        <taxon>Glycine</taxon>
        <taxon>Glycine subgen. Soja</taxon>
    </lineage>
</organism>
<dbReference type="AlphaFoldDB" id="A0A445H4E2"/>
<evidence type="ECO:0000256" key="1">
    <source>
        <dbReference type="SAM" id="Phobius"/>
    </source>
</evidence>
<protein>
    <submittedName>
        <fullName evidence="2">Uncharacterized protein</fullName>
    </submittedName>
</protein>
<gene>
    <name evidence="2" type="ORF">D0Y65_038336</name>
</gene>
<keyword evidence="1" id="KW-0812">Transmembrane</keyword>
<accession>A0A445H4E2</accession>
<evidence type="ECO:0000313" key="2">
    <source>
        <dbReference type="EMBL" id="RZB68514.1"/>
    </source>
</evidence>
<evidence type="ECO:0000313" key="3">
    <source>
        <dbReference type="Proteomes" id="UP000289340"/>
    </source>
</evidence>
<feature type="transmembrane region" description="Helical" evidence="1">
    <location>
        <begin position="20"/>
        <end position="39"/>
    </location>
</feature>
<dbReference type="EMBL" id="QZWG01000014">
    <property type="protein sequence ID" value="RZB68514.1"/>
    <property type="molecule type" value="Genomic_DNA"/>
</dbReference>
<keyword evidence="1" id="KW-0472">Membrane</keyword>
<keyword evidence="1" id="KW-1133">Transmembrane helix</keyword>
<sequence>MVAAERLKLFCVRGRGGLRILLWVAFWWCVILLLVNPVAGLRPLRERTGSWNDEVCLGTCLKFQFFDDRDGAIYKKGGEQLRSIFTMEHNRNLQRFIVYRRQQKLIQPLLLF</sequence>
<dbReference type="Proteomes" id="UP000289340">
    <property type="component" value="Chromosome 14"/>
</dbReference>
<proteinExistence type="predicted"/>
<name>A0A445H4E2_GLYSO</name>
<comment type="caution">
    <text evidence="2">The sequence shown here is derived from an EMBL/GenBank/DDBJ whole genome shotgun (WGS) entry which is preliminary data.</text>
</comment>
<reference evidence="2 3" key="1">
    <citation type="submission" date="2018-09" db="EMBL/GenBank/DDBJ databases">
        <title>A high-quality reference genome of wild soybean provides a powerful tool to mine soybean genomes.</title>
        <authorList>
            <person name="Xie M."/>
            <person name="Chung C.Y.L."/>
            <person name="Li M.-W."/>
            <person name="Wong F.-L."/>
            <person name="Chan T.-F."/>
            <person name="Lam H.-M."/>
        </authorList>
    </citation>
    <scope>NUCLEOTIDE SEQUENCE [LARGE SCALE GENOMIC DNA]</scope>
    <source>
        <strain evidence="3">cv. W05</strain>
        <tissue evidence="2">Hypocotyl of etiolated seedlings</tissue>
    </source>
</reference>